<dbReference type="Proteomes" id="UP000005237">
    <property type="component" value="Unassembled WGS sequence"/>
</dbReference>
<dbReference type="GO" id="GO:0005634">
    <property type="term" value="C:nucleus"/>
    <property type="evidence" value="ECO:0007669"/>
    <property type="project" value="TreeGrafter"/>
</dbReference>
<dbReference type="GO" id="GO:0070129">
    <property type="term" value="P:regulation of mitochondrial translation"/>
    <property type="evidence" value="ECO:0007669"/>
    <property type="project" value="TreeGrafter"/>
</dbReference>
<dbReference type="GO" id="GO:0003730">
    <property type="term" value="F:mRNA 3'-UTR binding"/>
    <property type="evidence" value="ECO:0007669"/>
    <property type="project" value="TreeGrafter"/>
</dbReference>
<dbReference type="InterPro" id="IPR033490">
    <property type="entry name" value="LRP130"/>
</dbReference>
<keyword evidence="2" id="KW-1185">Reference proteome</keyword>
<proteinExistence type="predicted"/>
<accession>A0A8R1IGI1</accession>
<dbReference type="EnsemblMetazoa" id="CJA32423.1">
    <property type="protein sequence ID" value="CJA32423.1"/>
    <property type="gene ID" value="WBGene00208270"/>
</dbReference>
<protein>
    <submittedName>
        <fullName evidence="1">Uncharacterized protein</fullName>
    </submittedName>
</protein>
<dbReference type="GO" id="GO:0005739">
    <property type="term" value="C:mitochondrion"/>
    <property type="evidence" value="ECO:0007669"/>
    <property type="project" value="TreeGrafter"/>
</dbReference>
<reference evidence="1" key="2">
    <citation type="submission" date="2022-06" db="UniProtKB">
        <authorList>
            <consortium name="EnsemblMetazoa"/>
        </authorList>
    </citation>
    <scope>IDENTIFICATION</scope>
    <source>
        <strain evidence="1">DF5081</strain>
    </source>
</reference>
<reference evidence="2" key="1">
    <citation type="submission" date="2010-08" db="EMBL/GenBank/DDBJ databases">
        <authorList>
            <consortium name="Caenorhabditis japonica Sequencing Consortium"/>
            <person name="Wilson R.K."/>
        </authorList>
    </citation>
    <scope>NUCLEOTIDE SEQUENCE [LARGE SCALE GENOMIC DNA]</scope>
    <source>
        <strain evidence="2">DF5081</strain>
    </source>
</reference>
<evidence type="ECO:0000313" key="2">
    <source>
        <dbReference type="Proteomes" id="UP000005237"/>
    </source>
</evidence>
<organism evidence="1 2">
    <name type="scientific">Caenorhabditis japonica</name>
    <dbReference type="NCBI Taxonomy" id="281687"/>
    <lineage>
        <taxon>Eukaryota</taxon>
        <taxon>Metazoa</taxon>
        <taxon>Ecdysozoa</taxon>
        <taxon>Nematoda</taxon>
        <taxon>Chromadorea</taxon>
        <taxon>Rhabditida</taxon>
        <taxon>Rhabditina</taxon>
        <taxon>Rhabditomorpha</taxon>
        <taxon>Rhabditoidea</taxon>
        <taxon>Rhabditidae</taxon>
        <taxon>Peloderinae</taxon>
        <taxon>Caenorhabditis</taxon>
    </lineage>
</organism>
<dbReference type="PANTHER" id="PTHR46669">
    <property type="entry name" value="LEUCINE-RICH PPR MOTIF-CONTAINING PROTEIN, MITOCHONDRIAL"/>
    <property type="match status" value="1"/>
</dbReference>
<dbReference type="PANTHER" id="PTHR46669:SF1">
    <property type="entry name" value="LEUCINE-RICH PPR MOTIF-CONTAINING PROTEIN, MITOCHONDRIAL"/>
    <property type="match status" value="1"/>
</dbReference>
<dbReference type="AlphaFoldDB" id="A0A8R1IGI1"/>
<evidence type="ECO:0000313" key="1">
    <source>
        <dbReference type="EnsemblMetazoa" id="CJA32423.1"/>
    </source>
</evidence>
<name>A0A8R1IGI1_CAEJA</name>
<sequence>PLVNAVLQPLYNNGRPIRDQTKLDKLARVLKSYGMSNRQTWMVLHKWAKQKTREEDRLHIEQWAKPFAKDLRGWCRAYYSETFENPTTATNKPVQVPYEKLKSCVEQADITKVSSILSSSGWPVDTDFAEIVPAVLNLYLMHEPWKNAKKMLVELSAHSTFWNENPAKTPVQNFHLLSVLRR</sequence>